<dbReference type="EMBL" id="JACDUS010000002">
    <property type="protein sequence ID" value="MBA2880427.1"/>
    <property type="molecule type" value="Genomic_DNA"/>
</dbReference>
<dbReference type="Proteomes" id="UP000525298">
    <property type="component" value="Unassembled WGS sequence"/>
</dbReference>
<dbReference type="RefSeq" id="WP_181550113.1">
    <property type="nucleotide sequence ID" value="NZ_JACDUS010000002.1"/>
</dbReference>
<evidence type="ECO:0000313" key="1">
    <source>
        <dbReference type="EMBL" id="MBA2880427.1"/>
    </source>
</evidence>
<gene>
    <name evidence="1" type="ORF">HNR65_000745</name>
</gene>
<keyword evidence="2" id="KW-1185">Reference proteome</keyword>
<protein>
    <submittedName>
        <fullName evidence="1">Uncharacterized protein</fullName>
    </submittedName>
</protein>
<dbReference type="AlphaFoldDB" id="A0A7W0HJQ8"/>
<proteinExistence type="predicted"/>
<evidence type="ECO:0000313" key="2">
    <source>
        <dbReference type="Proteomes" id="UP000525298"/>
    </source>
</evidence>
<organism evidence="1 2">
    <name type="scientific">Desulfosalsimonas propionicica</name>
    <dbReference type="NCBI Taxonomy" id="332175"/>
    <lineage>
        <taxon>Bacteria</taxon>
        <taxon>Pseudomonadati</taxon>
        <taxon>Thermodesulfobacteriota</taxon>
        <taxon>Desulfobacteria</taxon>
        <taxon>Desulfobacterales</taxon>
        <taxon>Desulfosalsimonadaceae</taxon>
        <taxon>Desulfosalsimonas</taxon>
    </lineage>
</organism>
<accession>A0A7W0HJQ8</accession>
<reference evidence="1 2" key="1">
    <citation type="submission" date="2020-07" db="EMBL/GenBank/DDBJ databases">
        <title>Genomic Encyclopedia of Type Strains, Phase IV (KMG-IV): sequencing the most valuable type-strain genomes for metagenomic binning, comparative biology and taxonomic classification.</title>
        <authorList>
            <person name="Goeker M."/>
        </authorList>
    </citation>
    <scope>NUCLEOTIDE SEQUENCE [LARGE SCALE GENOMIC DNA]</scope>
    <source>
        <strain evidence="1 2">DSM 17721</strain>
    </source>
</reference>
<comment type="caution">
    <text evidence="1">The sequence shown here is derived from an EMBL/GenBank/DDBJ whole genome shotgun (WGS) entry which is preliminary data.</text>
</comment>
<sequence>MEKKKQAALAAVLHYLDCEKAAQAEAETGWQQAADQGQARMPDGYVSPWALSGRQAQMQMRTMVQMKVF</sequence>
<name>A0A7W0HJQ8_9BACT</name>